<protein>
    <submittedName>
        <fullName evidence="2">Uncharacterized protein</fullName>
    </submittedName>
</protein>
<evidence type="ECO:0000313" key="1">
    <source>
        <dbReference type="Proteomes" id="UP000887575"/>
    </source>
</evidence>
<accession>A0AAF3EJK6</accession>
<proteinExistence type="predicted"/>
<dbReference type="AlphaFoldDB" id="A0AAF3EJK6"/>
<dbReference type="WBParaSite" id="MBELARI_LOCUS14175">
    <property type="protein sequence ID" value="MBELARI_LOCUS14175"/>
    <property type="gene ID" value="MBELARI_LOCUS14175"/>
</dbReference>
<organism evidence="1 2">
    <name type="scientific">Mesorhabditis belari</name>
    <dbReference type="NCBI Taxonomy" id="2138241"/>
    <lineage>
        <taxon>Eukaryota</taxon>
        <taxon>Metazoa</taxon>
        <taxon>Ecdysozoa</taxon>
        <taxon>Nematoda</taxon>
        <taxon>Chromadorea</taxon>
        <taxon>Rhabditida</taxon>
        <taxon>Rhabditina</taxon>
        <taxon>Rhabditomorpha</taxon>
        <taxon>Rhabditoidea</taxon>
        <taxon>Rhabditidae</taxon>
        <taxon>Mesorhabditinae</taxon>
        <taxon>Mesorhabditis</taxon>
    </lineage>
</organism>
<reference evidence="2" key="1">
    <citation type="submission" date="2024-02" db="UniProtKB">
        <authorList>
            <consortium name="WormBaseParasite"/>
        </authorList>
    </citation>
    <scope>IDENTIFICATION</scope>
</reference>
<keyword evidence="1" id="KW-1185">Reference proteome</keyword>
<sequence>MYSRLVRRPAFFGSKIGLLVAGRVTSASATLLEGDWKVNFPLVRTALVGVVAINLMSSHELTSKYHKFLCASWTEIIA</sequence>
<name>A0AAF3EJK6_9BILA</name>
<dbReference type="Proteomes" id="UP000887575">
    <property type="component" value="Unassembled WGS sequence"/>
</dbReference>
<evidence type="ECO:0000313" key="2">
    <source>
        <dbReference type="WBParaSite" id="MBELARI_LOCUS14175"/>
    </source>
</evidence>